<evidence type="ECO:0000256" key="6">
    <source>
        <dbReference type="SAM" id="Phobius"/>
    </source>
</evidence>
<evidence type="ECO:0000256" key="5">
    <source>
        <dbReference type="ARBA" id="ARBA00023136"/>
    </source>
</evidence>
<keyword evidence="2" id="KW-0813">Transport</keyword>
<comment type="subcellular location">
    <subcellularLocation>
        <location evidence="1">Cell membrane</location>
        <topology evidence="1">Multi-pass membrane protein</topology>
    </subcellularLocation>
</comment>
<reference evidence="8 10" key="2">
    <citation type="submission" date="2018-08" db="EMBL/GenBank/DDBJ databases">
        <title>Genetic Globetrotter - A new plasmid hitch-hiking vast phylogenetic and geographic distances.</title>
        <authorList>
            <person name="Vollmers J."/>
            <person name="Petersen J."/>
        </authorList>
    </citation>
    <scope>NUCLEOTIDE SEQUENCE [LARGE SCALE GENOMIC DNA]</scope>
    <source>
        <strain evidence="8 10">DSM 26383</strain>
    </source>
</reference>
<dbReference type="InterPro" id="IPR035906">
    <property type="entry name" value="MetI-like_sf"/>
</dbReference>
<evidence type="ECO:0000256" key="2">
    <source>
        <dbReference type="ARBA" id="ARBA00022448"/>
    </source>
</evidence>
<accession>A0A0T5P288</accession>
<evidence type="ECO:0000256" key="1">
    <source>
        <dbReference type="ARBA" id="ARBA00004651"/>
    </source>
</evidence>
<dbReference type="PANTHER" id="PTHR43386:SF25">
    <property type="entry name" value="PEPTIDE ABC TRANSPORTER PERMEASE PROTEIN"/>
    <property type="match status" value="1"/>
</dbReference>
<proteinExistence type="predicted"/>
<protein>
    <submittedName>
        <fullName evidence="8">Stage 0 sporulation protein KC</fullName>
    </submittedName>
</protein>
<dbReference type="AlphaFoldDB" id="A0A0T5P288"/>
<evidence type="ECO:0000313" key="10">
    <source>
        <dbReference type="Proteomes" id="UP000325785"/>
    </source>
</evidence>
<feature type="transmembrane region" description="Helical" evidence="6">
    <location>
        <begin position="91"/>
        <end position="115"/>
    </location>
</feature>
<dbReference type="PATRIC" id="fig|540747.5.peg.3468"/>
<keyword evidence="9" id="KW-1185">Reference proteome</keyword>
<sequence>MKQIFHEVPLHHPAPNPDSIRPPARFAVAIPLAITLAVLLVTALAPLIAPFGQTEIVGQPFQPPDETHLLGTDAFGRDFVTRIIYGLRNSVGLALAVAVLSLSIGVAASALATALGTWPAAILFLLAQALSTFPAFYWAFFIIAVFPPSGPTLITALTLALAPRVFRLCSTETMPASQRDALAASRSRLPVLRLVTALLRNEGVLLAAMFGIVFNIAFLTEVAMSVFGMGVPFPLASIGGTAVRNMTLLSFGDFIPIYILVLITVFATSVSLLVDWLQRRSGRPLVPSFRSYGPVWDIQR</sequence>
<dbReference type="EMBL" id="LAXI01000027">
    <property type="protein sequence ID" value="KRS15172.1"/>
    <property type="molecule type" value="Genomic_DNA"/>
</dbReference>
<dbReference type="KEGG" id="rid:RIdsm_00601"/>
<dbReference type="Gene3D" id="1.10.3720.10">
    <property type="entry name" value="MetI-like"/>
    <property type="match status" value="1"/>
</dbReference>
<gene>
    <name evidence="8" type="primary">oppC_1</name>
    <name evidence="8" type="ORF">RIdsm_00601</name>
    <name evidence="7" type="ORF">XM52_25555</name>
</gene>
<evidence type="ECO:0000256" key="3">
    <source>
        <dbReference type="ARBA" id="ARBA00022692"/>
    </source>
</evidence>
<evidence type="ECO:0000313" key="9">
    <source>
        <dbReference type="Proteomes" id="UP000051401"/>
    </source>
</evidence>
<feature type="transmembrane region" description="Helical" evidence="6">
    <location>
        <begin position="255"/>
        <end position="274"/>
    </location>
</feature>
<dbReference type="OrthoDB" id="9766870at2"/>
<feature type="transmembrane region" description="Helical" evidence="6">
    <location>
        <begin position="26"/>
        <end position="49"/>
    </location>
</feature>
<dbReference type="PANTHER" id="PTHR43386">
    <property type="entry name" value="OLIGOPEPTIDE TRANSPORT SYSTEM PERMEASE PROTEIN APPC"/>
    <property type="match status" value="1"/>
</dbReference>
<name>A0A0T5P288_9RHOB</name>
<evidence type="ECO:0000313" key="8">
    <source>
        <dbReference type="EMBL" id="QEW24818.1"/>
    </source>
</evidence>
<organism evidence="7 9">
    <name type="scientific">Roseovarius indicus</name>
    <dbReference type="NCBI Taxonomy" id="540747"/>
    <lineage>
        <taxon>Bacteria</taxon>
        <taxon>Pseudomonadati</taxon>
        <taxon>Pseudomonadota</taxon>
        <taxon>Alphaproteobacteria</taxon>
        <taxon>Rhodobacterales</taxon>
        <taxon>Roseobacteraceae</taxon>
        <taxon>Roseovarius</taxon>
    </lineage>
</organism>
<dbReference type="EMBL" id="CP031598">
    <property type="protein sequence ID" value="QEW24818.1"/>
    <property type="molecule type" value="Genomic_DNA"/>
</dbReference>
<dbReference type="Proteomes" id="UP000325785">
    <property type="component" value="Chromosome"/>
</dbReference>
<evidence type="ECO:0000256" key="4">
    <source>
        <dbReference type="ARBA" id="ARBA00022989"/>
    </source>
</evidence>
<evidence type="ECO:0000313" key="7">
    <source>
        <dbReference type="EMBL" id="KRS15172.1"/>
    </source>
</evidence>
<dbReference type="InterPro" id="IPR050366">
    <property type="entry name" value="BP-dependent_transpt_permease"/>
</dbReference>
<feature type="transmembrane region" description="Helical" evidence="6">
    <location>
        <begin position="203"/>
        <end position="227"/>
    </location>
</feature>
<keyword evidence="4 6" id="KW-1133">Transmembrane helix</keyword>
<dbReference type="RefSeq" id="WP_057820946.1">
    <property type="nucleotide sequence ID" value="NZ_CP031598.1"/>
</dbReference>
<feature type="transmembrane region" description="Helical" evidence="6">
    <location>
        <begin position="135"/>
        <end position="162"/>
    </location>
</feature>
<dbReference type="Proteomes" id="UP000051401">
    <property type="component" value="Unassembled WGS sequence"/>
</dbReference>
<reference evidence="7 9" key="1">
    <citation type="submission" date="2015-04" db="EMBL/GenBank/DDBJ databases">
        <title>The draft genome sequence of Roseovarius indicus B108T.</title>
        <authorList>
            <person name="Li G."/>
            <person name="Lai Q."/>
            <person name="Shao Z."/>
            <person name="Yan P."/>
        </authorList>
    </citation>
    <scope>NUCLEOTIDE SEQUENCE [LARGE SCALE GENOMIC DNA]</scope>
    <source>
        <strain evidence="7 9">B108</strain>
    </source>
</reference>
<dbReference type="GO" id="GO:0005886">
    <property type="term" value="C:plasma membrane"/>
    <property type="evidence" value="ECO:0007669"/>
    <property type="project" value="UniProtKB-SubCell"/>
</dbReference>
<keyword evidence="3 6" id="KW-0812">Transmembrane</keyword>
<keyword evidence="5 6" id="KW-0472">Membrane</keyword>
<dbReference type="SUPFAM" id="SSF161098">
    <property type="entry name" value="MetI-like"/>
    <property type="match status" value="1"/>
</dbReference>
<dbReference type="STRING" id="540747.SAMN04488031_11185"/>